<feature type="region of interest" description="Disordered" evidence="1">
    <location>
        <begin position="64"/>
        <end position="101"/>
    </location>
</feature>
<feature type="compositionally biased region" description="Basic and acidic residues" evidence="1">
    <location>
        <begin position="1"/>
        <end position="10"/>
    </location>
</feature>
<sequence length="177" mass="19471">MEGEIDSKEGVEEEEEEEEEDNNLYSNRSRVTGAREAAALVRTCEGKISKVSARSQTAHLERLFKRSDCNRVSSSRTRPPPDSPHTDNTHPQTTPPMTSDLSLCHDPIMMMYSKLIISMLTREGLAVRPVLPLFIAFLPESCDHVITQSLHSQTTGGKLVTEAAAVELAASAQFSEG</sequence>
<evidence type="ECO:0000313" key="2">
    <source>
        <dbReference type="EMBL" id="CAB1429717.1"/>
    </source>
</evidence>
<comment type="caution">
    <text evidence="2">The sequence shown here is derived from an EMBL/GenBank/DDBJ whole genome shotgun (WGS) entry which is preliminary data.</text>
</comment>
<reference evidence="2" key="1">
    <citation type="submission" date="2020-03" db="EMBL/GenBank/DDBJ databases">
        <authorList>
            <person name="Weist P."/>
        </authorList>
    </citation>
    <scope>NUCLEOTIDE SEQUENCE</scope>
</reference>
<feature type="compositionally biased region" description="Acidic residues" evidence="1">
    <location>
        <begin position="11"/>
        <end position="22"/>
    </location>
</feature>
<evidence type="ECO:0000256" key="1">
    <source>
        <dbReference type="SAM" id="MobiDB-lite"/>
    </source>
</evidence>
<feature type="region of interest" description="Disordered" evidence="1">
    <location>
        <begin position="1"/>
        <end position="32"/>
    </location>
</feature>
<evidence type="ECO:0000313" key="3">
    <source>
        <dbReference type="Proteomes" id="UP001153269"/>
    </source>
</evidence>
<organism evidence="2 3">
    <name type="scientific">Pleuronectes platessa</name>
    <name type="common">European plaice</name>
    <dbReference type="NCBI Taxonomy" id="8262"/>
    <lineage>
        <taxon>Eukaryota</taxon>
        <taxon>Metazoa</taxon>
        <taxon>Chordata</taxon>
        <taxon>Craniata</taxon>
        <taxon>Vertebrata</taxon>
        <taxon>Euteleostomi</taxon>
        <taxon>Actinopterygii</taxon>
        <taxon>Neopterygii</taxon>
        <taxon>Teleostei</taxon>
        <taxon>Neoteleostei</taxon>
        <taxon>Acanthomorphata</taxon>
        <taxon>Carangaria</taxon>
        <taxon>Pleuronectiformes</taxon>
        <taxon>Pleuronectoidei</taxon>
        <taxon>Pleuronectidae</taxon>
        <taxon>Pleuronectes</taxon>
    </lineage>
</organism>
<protein>
    <submittedName>
        <fullName evidence="2">Uncharacterized protein</fullName>
    </submittedName>
</protein>
<proteinExistence type="predicted"/>
<dbReference type="EMBL" id="CADEAL010001163">
    <property type="protein sequence ID" value="CAB1429717.1"/>
    <property type="molecule type" value="Genomic_DNA"/>
</dbReference>
<dbReference type="Proteomes" id="UP001153269">
    <property type="component" value="Unassembled WGS sequence"/>
</dbReference>
<accession>A0A9N7UFU7</accession>
<keyword evidence="3" id="KW-1185">Reference proteome</keyword>
<feature type="compositionally biased region" description="Polar residues" evidence="1">
    <location>
        <begin position="89"/>
        <end position="101"/>
    </location>
</feature>
<name>A0A9N7UFU7_PLEPL</name>
<gene>
    <name evidence="2" type="ORF">PLEPLA_LOCUS17697</name>
</gene>
<dbReference type="AlphaFoldDB" id="A0A9N7UFU7"/>